<dbReference type="RefSeq" id="WP_059928363.1">
    <property type="nucleotide sequence ID" value="NZ_LPBG01000117.1"/>
</dbReference>
<evidence type="ECO:0000313" key="2">
    <source>
        <dbReference type="Proteomes" id="UP000056453"/>
    </source>
</evidence>
<reference evidence="1 2" key="1">
    <citation type="submission" date="2015-11" db="EMBL/GenBank/DDBJ databases">
        <title>Expanding the genomic diversity of Burkholderia species for the development of highly accurate diagnostics.</title>
        <authorList>
            <person name="Sahl J."/>
            <person name="Keim P."/>
            <person name="Wagner D."/>
        </authorList>
    </citation>
    <scope>NUCLEOTIDE SEQUENCE [LARGE SCALE GENOMIC DNA]</scope>
    <source>
        <strain evidence="1 2">MSMB1808WGS</strain>
    </source>
</reference>
<dbReference type="Proteomes" id="UP000056453">
    <property type="component" value="Unassembled WGS sequence"/>
</dbReference>
<sequence>MTTQHKLVSDVIRRCLADWRGHKTYAWAGECGIFADWVYHEAKSCGLTVELDSFNDALDCTSPLAPPPGVTFETLESLGVLRALNHVWIVVDGRHYDAASPDGEATPCDLRCVRQALVEMLRQSRPQLLGELSATHSWWQESEALTDEFLGLETEREAQYEEN</sequence>
<evidence type="ECO:0000313" key="1">
    <source>
        <dbReference type="EMBL" id="KVP97842.1"/>
    </source>
</evidence>
<comment type="caution">
    <text evidence="1">The sequence shown here is derived from an EMBL/GenBank/DDBJ whole genome shotgun (WGS) entry which is preliminary data.</text>
</comment>
<accession>A0AAW3MYF7</accession>
<proteinExistence type="predicted"/>
<keyword evidence="2" id="KW-1185">Reference proteome</keyword>
<dbReference type="AlphaFoldDB" id="A0AAW3MYF7"/>
<organism evidence="1 2">
    <name type="scientific">Burkholderia ubonensis</name>
    <dbReference type="NCBI Taxonomy" id="101571"/>
    <lineage>
        <taxon>Bacteria</taxon>
        <taxon>Pseudomonadati</taxon>
        <taxon>Pseudomonadota</taxon>
        <taxon>Betaproteobacteria</taxon>
        <taxon>Burkholderiales</taxon>
        <taxon>Burkholderiaceae</taxon>
        <taxon>Burkholderia</taxon>
        <taxon>Burkholderia cepacia complex</taxon>
    </lineage>
</organism>
<dbReference type="EMBL" id="LPBJ01000047">
    <property type="protein sequence ID" value="KVP97842.1"/>
    <property type="molecule type" value="Genomic_DNA"/>
</dbReference>
<gene>
    <name evidence="1" type="ORF">WJ96_04530</name>
</gene>
<protein>
    <submittedName>
        <fullName evidence="1">Uncharacterized protein</fullName>
    </submittedName>
</protein>
<name>A0AAW3MYF7_9BURK</name>